<accession>A0A849C163</accession>
<dbReference type="EMBL" id="JABELX010000005">
    <property type="protein sequence ID" value="NNH71388.1"/>
    <property type="molecule type" value="Genomic_DNA"/>
</dbReference>
<dbReference type="RefSeq" id="WP_157552194.1">
    <property type="nucleotide sequence ID" value="NZ_JABELX010000005.1"/>
</dbReference>
<evidence type="ECO:0000313" key="3">
    <source>
        <dbReference type="Proteomes" id="UP000586827"/>
    </source>
</evidence>
<evidence type="ECO:0008006" key="4">
    <source>
        <dbReference type="Google" id="ProtNLM"/>
    </source>
</evidence>
<sequence>MSRRVSNAVAVVAIAAVAALGAAPGVAAASGPEGVPGARAVEVLDPYGSGLLDPAYLLCFLRSLSGGGVHCPWG</sequence>
<keyword evidence="1" id="KW-0732">Signal</keyword>
<proteinExistence type="predicted"/>
<organism evidence="2 3">
    <name type="scientific">Nocardia uniformis</name>
    <dbReference type="NCBI Taxonomy" id="53432"/>
    <lineage>
        <taxon>Bacteria</taxon>
        <taxon>Bacillati</taxon>
        <taxon>Actinomycetota</taxon>
        <taxon>Actinomycetes</taxon>
        <taxon>Mycobacteriales</taxon>
        <taxon>Nocardiaceae</taxon>
        <taxon>Nocardia</taxon>
    </lineage>
</organism>
<evidence type="ECO:0000313" key="2">
    <source>
        <dbReference type="EMBL" id="NNH71388.1"/>
    </source>
</evidence>
<evidence type="ECO:0000256" key="1">
    <source>
        <dbReference type="SAM" id="SignalP"/>
    </source>
</evidence>
<gene>
    <name evidence="2" type="ORF">HLB23_16205</name>
</gene>
<dbReference type="Proteomes" id="UP000586827">
    <property type="component" value="Unassembled WGS sequence"/>
</dbReference>
<protein>
    <recommendedName>
        <fullName evidence="4">Secreted protein</fullName>
    </recommendedName>
</protein>
<keyword evidence="3" id="KW-1185">Reference proteome</keyword>
<comment type="caution">
    <text evidence="2">The sequence shown here is derived from an EMBL/GenBank/DDBJ whole genome shotgun (WGS) entry which is preliminary data.</text>
</comment>
<feature type="signal peptide" evidence="1">
    <location>
        <begin position="1"/>
        <end position="28"/>
    </location>
</feature>
<name>A0A849C163_9NOCA</name>
<feature type="chain" id="PRO_5032797111" description="Secreted protein" evidence="1">
    <location>
        <begin position="29"/>
        <end position="74"/>
    </location>
</feature>
<reference evidence="2 3" key="1">
    <citation type="submission" date="2020-05" db="EMBL/GenBank/DDBJ databases">
        <title>MicrobeNet Type strains.</title>
        <authorList>
            <person name="Nicholson A.C."/>
        </authorList>
    </citation>
    <scope>NUCLEOTIDE SEQUENCE [LARGE SCALE GENOMIC DNA]</scope>
    <source>
        <strain evidence="2 3">JCM 3224</strain>
    </source>
</reference>
<dbReference type="AlphaFoldDB" id="A0A849C163"/>